<sequence length="202" mass="23038">MKSEKIVIKAESLFSDDGVHRYNLRKEWDKVLPTATVISISPSGLSNVSTDLTTQLITNNVESLGFGSFELLNLYSKVGVDVKKIKDPAGLWDETTDACIKASCDKTFKSDNGKIIFAWGKLAENNKKHGEREKQVLSLLSIYFEKVYCIKDYGIRHFLHPLTPSVRNEWVLESWKDYRGYKTEELKAIDEREQKKLISSTV</sequence>
<dbReference type="RefSeq" id="WP_186842474.1">
    <property type="nucleotide sequence ID" value="NZ_WJBC01000011.1"/>
</dbReference>
<evidence type="ECO:0000313" key="2">
    <source>
        <dbReference type="Proteomes" id="UP000603234"/>
    </source>
</evidence>
<reference evidence="1 2" key="1">
    <citation type="journal article" date="2020" name="mSystems">
        <title>Defining Genomic and Predicted Metabolic Features of the Acetobacterium Genus.</title>
        <authorList>
            <person name="Ross D.E."/>
            <person name="Marshall C.W."/>
            <person name="Gulliver D."/>
            <person name="May H.D."/>
            <person name="Norman R.S."/>
        </authorList>
    </citation>
    <scope>NUCLEOTIDE SEQUENCE [LARGE SCALE GENOMIC DNA]</scope>
    <source>
        <strain evidence="1 2">DSM 8238</strain>
    </source>
</reference>
<comment type="caution">
    <text evidence="1">The sequence shown here is derived from an EMBL/GenBank/DDBJ whole genome shotgun (WGS) entry which is preliminary data.</text>
</comment>
<name>A0ABR6WVE1_9FIRM</name>
<evidence type="ECO:0000313" key="1">
    <source>
        <dbReference type="EMBL" id="MBC3804592.1"/>
    </source>
</evidence>
<dbReference type="Pfam" id="PF07799">
    <property type="entry name" value="DUF1643"/>
    <property type="match status" value="1"/>
</dbReference>
<gene>
    <name evidence="1" type="ORF">GH808_09130</name>
</gene>
<protein>
    <submittedName>
        <fullName evidence="1">DUF1643 domain-containing protein</fullName>
    </submittedName>
</protein>
<dbReference type="InterPro" id="IPR012441">
    <property type="entry name" value="DUF1643"/>
</dbReference>
<dbReference type="Proteomes" id="UP000603234">
    <property type="component" value="Unassembled WGS sequence"/>
</dbReference>
<organism evidence="1 2">
    <name type="scientific">Acetobacterium fimetarium</name>
    <dbReference type="NCBI Taxonomy" id="52691"/>
    <lineage>
        <taxon>Bacteria</taxon>
        <taxon>Bacillati</taxon>
        <taxon>Bacillota</taxon>
        <taxon>Clostridia</taxon>
        <taxon>Eubacteriales</taxon>
        <taxon>Eubacteriaceae</taxon>
        <taxon>Acetobacterium</taxon>
    </lineage>
</organism>
<accession>A0ABR6WVE1</accession>
<proteinExistence type="predicted"/>
<dbReference type="EMBL" id="WJBC01000011">
    <property type="protein sequence ID" value="MBC3804592.1"/>
    <property type="molecule type" value="Genomic_DNA"/>
</dbReference>
<keyword evidence="2" id="KW-1185">Reference proteome</keyword>